<feature type="region of interest" description="Disordered" evidence="1">
    <location>
        <begin position="149"/>
        <end position="181"/>
    </location>
</feature>
<protein>
    <submittedName>
        <fullName evidence="2">Rrf2 family transcriptional regulator</fullName>
    </submittedName>
</protein>
<keyword evidence="3" id="KW-1185">Reference proteome</keyword>
<dbReference type="GO" id="GO:0005829">
    <property type="term" value="C:cytosol"/>
    <property type="evidence" value="ECO:0007669"/>
    <property type="project" value="TreeGrafter"/>
</dbReference>
<accession>A0A7Y6Q6L3</accession>
<dbReference type="InterPro" id="IPR030489">
    <property type="entry name" value="TR_Rrf2-type_CS"/>
</dbReference>
<comment type="caution">
    <text evidence="2">The sequence shown here is derived from an EMBL/GenBank/DDBJ whole genome shotgun (WGS) entry which is preliminary data.</text>
</comment>
<name>A0A7Y6Q6L3_9HYPH</name>
<dbReference type="InterPro" id="IPR000944">
    <property type="entry name" value="Tscrpt_reg_Rrf2"/>
</dbReference>
<feature type="compositionally biased region" description="Basic and acidic residues" evidence="1">
    <location>
        <begin position="149"/>
        <end position="162"/>
    </location>
</feature>
<dbReference type="PANTHER" id="PTHR33221">
    <property type="entry name" value="WINGED HELIX-TURN-HELIX TRANSCRIPTIONAL REGULATOR, RRF2 FAMILY"/>
    <property type="match status" value="1"/>
</dbReference>
<dbReference type="AlphaFoldDB" id="A0A7Y6Q6L3"/>
<evidence type="ECO:0000313" key="3">
    <source>
        <dbReference type="Proteomes" id="UP000520198"/>
    </source>
</evidence>
<dbReference type="PROSITE" id="PS51197">
    <property type="entry name" value="HTH_RRF2_2"/>
    <property type="match status" value="1"/>
</dbReference>
<dbReference type="Proteomes" id="UP000520198">
    <property type="component" value="Unassembled WGS sequence"/>
</dbReference>
<evidence type="ECO:0000313" key="2">
    <source>
        <dbReference type="EMBL" id="NVD40012.1"/>
    </source>
</evidence>
<dbReference type="RefSeq" id="WP_176353552.1">
    <property type="nucleotide sequence ID" value="NZ_JABWDU010000003.1"/>
</dbReference>
<dbReference type="InterPro" id="IPR036390">
    <property type="entry name" value="WH_DNA-bd_sf"/>
</dbReference>
<dbReference type="SUPFAM" id="SSF46785">
    <property type="entry name" value="Winged helix' DNA-binding domain"/>
    <property type="match status" value="1"/>
</dbReference>
<gene>
    <name evidence="2" type="ORF">HT585_14190</name>
</gene>
<dbReference type="EMBL" id="JABWDU010000003">
    <property type="protein sequence ID" value="NVD40012.1"/>
    <property type="molecule type" value="Genomic_DNA"/>
</dbReference>
<dbReference type="PROSITE" id="PS01332">
    <property type="entry name" value="HTH_RRF2_1"/>
    <property type="match status" value="1"/>
</dbReference>
<dbReference type="GO" id="GO:0003700">
    <property type="term" value="F:DNA-binding transcription factor activity"/>
    <property type="evidence" value="ECO:0007669"/>
    <property type="project" value="TreeGrafter"/>
</dbReference>
<dbReference type="PANTHER" id="PTHR33221:SF13">
    <property type="entry name" value="TRANSCRIPTIONAL REGULATOR-RELATED"/>
    <property type="match status" value="1"/>
</dbReference>
<dbReference type="Gene3D" id="1.10.10.10">
    <property type="entry name" value="Winged helix-like DNA-binding domain superfamily/Winged helix DNA-binding domain"/>
    <property type="match status" value="1"/>
</dbReference>
<reference evidence="2 3" key="1">
    <citation type="submission" date="2020-06" db="EMBL/GenBank/DDBJ databases">
        <authorList>
            <person name="Grouzdev D.S."/>
        </authorList>
    </citation>
    <scope>NUCLEOTIDE SEQUENCE [LARGE SCALE GENOMIC DNA]</scope>
    <source>
        <strain evidence="2 3">HO-A22</strain>
    </source>
</reference>
<organism evidence="2 3">
    <name type="scientific">Ensifer oleiphilus</name>
    <dbReference type="NCBI Taxonomy" id="2742698"/>
    <lineage>
        <taxon>Bacteria</taxon>
        <taxon>Pseudomonadati</taxon>
        <taxon>Pseudomonadota</taxon>
        <taxon>Alphaproteobacteria</taxon>
        <taxon>Hyphomicrobiales</taxon>
        <taxon>Rhizobiaceae</taxon>
        <taxon>Sinorhizobium/Ensifer group</taxon>
        <taxon>Ensifer</taxon>
    </lineage>
</organism>
<evidence type="ECO:0000256" key="1">
    <source>
        <dbReference type="SAM" id="MobiDB-lite"/>
    </source>
</evidence>
<dbReference type="InterPro" id="IPR036388">
    <property type="entry name" value="WH-like_DNA-bd_sf"/>
</dbReference>
<dbReference type="NCBIfam" id="TIGR00738">
    <property type="entry name" value="rrf2_super"/>
    <property type="match status" value="1"/>
</dbReference>
<sequence>MAHVSAGVEYALHCLLYLIEAEGTGQPASARDLAELQRISPDYVAKLFTKLQKAGIVVAREGIGGGFALARPANEITALKVIEAVDGRKALFECKEIRGQCALFGDRTPAWAQDGVCSIHAVMIEAEKRAREVMASYTLAAISERAAAKAPKEHAGEVRDWLAARTPQRRRRGDLAKTEQR</sequence>
<proteinExistence type="predicted"/>
<dbReference type="Pfam" id="PF02082">
    <property type="entry name" value="Rrf2"/>
    <property type="match status" value="1"/>
</dbReference>